<protein>
    <recommendedName>
        <fullName evidence="9">Mlc titration factor A</fullName>
    </recommendedName>
    <alternativeName>
        <fullName evidence="10">Probable zinc metallopeptidase MtfA</fullName>
    </alternativeName>
</protein>
<evidence type="ECO:0000256" key="3">
    <source>
        <dbReference type="ARBA" id="ARBA00022670"/>
    </source>
</evidence>
<accession>A0A370R2S4</accession>
<dbReference type="GO" id="GO:0006508">
    <property type="term" value="P:proteolysis"/>
    <property type="evidence" value="ECO:0007669"/>
    <property type="project" value="UniProtKB-KW"/>
</dbReference>
<evidence type="ECO:0000256" key="4">
    <source>
        <dbReference type="ARBA" id="ARBA00022723"/>
    </source>
</evidence>
<keyword evidence="6" id="KW-0862">Zinc</keyword>
<sequence>MRDLVVKKDLNRLTDYFMSNPMIKWPWSSATNETSTHYPWQEALAIPLLSVLSGEETERLKTLAARILEQKQFVPVQGLEFTPAMEARLACLFALPVLELGIEWLDGFHEVLIYPEPFIYDEPWQDDMGLVHSSPEVQSGQSLAQGPIVLNWLDIRDSFDFSGYNLVIHETAHKLDMRYSGVATGVPLINLRDIPQWEHDLHAVIEAIQEEIDVLGEEGTSLDAYAASDPAECFAVLSEYFFSAPELLAERFPLMYQHLVKFYRQDTLARVTPLPPH</sequence>
<keyword evidence="12" id="KW-1185">Reference proteome</keyword>
<reference evidence="11 12" key="1">
    <citation type="submission" date="2018-07" db="EMBL/GenBank/DDBJ databases">
        <title>Genomic Encyclopedia of Type Strains, Phase IV (KMG-IV): sequencing the most valuable type-strain genomes for metagenomic binning, comparative biology and taxonomic classification.</title>
        <authorList>
            <person name="Goeker M."/>
        </authorList>
    </citation>
    <scope>NUCLEOTIDE SEQUENCE [LARGE SCALE GENOMIC DNA]</scope>
    <source>
        <strain evidence="11 12">DSM 103736</strain>
    </source>
</reference>
<comment type="caution">
    <text evidence="11">The sequence shown here is derived from an EMBL/GenBank/DDBJ whole genome shotgun (WGS) entry which is preliminary data.</text>
</comment>
<dbReference type="CDD" id="cd20169">
    <property type="entry name" value="Peptidase_M90_mtfA"/>
    <property type="match status" value="1"/>
</dbReference>
<evidence type="ECO:0000256" key="5">
    <source>
        <dbReference type="ARBA" id="ARBA00022801"/>
    </source>
</evidence>
<dbReference type="InterPro" id="IPR010384">
    <property type="entry name" value="MtfA_fam"/>
</dbReference>
<keyword evidence="5" id="KW-0378">Hydrolase</keyword>
<dbReference type="SUPFAM" id="SSF55486">
    <property type="entry name" value="Metalloproteases ('zincins'), catalytic domain"/>
    <property type="match status" value="1"/>
</dbReference>
<name>A0A370R2S4_9GAMM</name>
<comment type="similarity">
    <text evidence="8">Belongs to the MtfA family.</text>
</comment>
<dbReference type="FunFam" id="1.10.472.150:FF:000001">
    <property type="entry name" value="Protein MtfA"/>
    <property type="match status" value="1"/>
</dbReference>
<dbReference type="Proteomes" id="UP000254848">
    <property type="component" value="Unassembled WGS sequence"/>
</dbReference>
<dbReference type="FunFam" id="3.40.390.10:FF:000012">
    <property type="entry name" value="Protein MtfA"/>
    <property type="match status" value="1"/>
</dbReference>
<keyword evidence="2" id="KW-0963">Cytoplasm</keyword>
<organism evidence="11 12">
    <name type="scientific">Enterobacillus tribolii</name>
    <dbReference type="NCBI Taxonomy" id="1487935"/>
    <lineage>
        <taxon>Bacteria</taxon>
        <taxon>Pseudomonadati</taxon>
        <taxon>Pseudomonadota</taxon>
        <taxon>Gammaproteobacteria</taxon>
        <taxon>Enterobacterales</taxon>
        <taxon>Hafniaceae</taxon>
        <taxon>Enterobacillus</taxon>
    </lineage>
</organism>
<dbReference type="InterPro" id="IPR057256">
    <property type="entry name" value="MtfA_enterob"/>
</dbReference>
<dbReference type="EMBL" id="QRAP01000001">
    <property type="protein sequence ID" value="RDK96716.1"/>
    <property type="molecule type" value="Genomic_DNA"/>
</dbReference>
<dbReference type="AlphaFoldDB" id="A0A370R2S4"/>
<dbReference type="GO" id="GO:0004177">
    <property type="term" value="F:aminopeptidase activity"/>
    <property type="evidence" value="ECO:0007669"/>
    <property type="project" value="UniProtKB-KW"/>
</dbReference>
<evidence type="ECO:0000313" key="11">
    <source>
        <dbReference type="EMBL" id="RDK96716.1"/>
    </source>
</evidence>
<evidence type="ECO:0000313" key="12">
    <source>
        <dbReference type="Proteomes" id="UP000254848"/>
    </source>
</evidence>
<keyword evidence="1" id="KW-0031">Aminopeptidase</keyword>
<dbReference type="InterPro" id="IPR042252">
    <property type="entry name" value="MtfA_N"/>
</dbReference>
<dbReference type="GO" id="GO:0008237">
    <property type="term" value="F:metallopeptidase activity"/>
    <property type="evidence" value="ECO:0007669"/>
    <property type="project" value="UniProtKB-KW"/>
</dbReference>
<proteinExistence type="inferred from homology"/>
<dbReference type="GO" id="GO:0046872">
    <property type="term" value="F:metal ion binding"/>
    <property type="evidence" value="ECO:0007669"/>
    <property type="project" value="UniProtKB-KW"/>
</dbReference>
<keyword evidence="3" id="KW-0645">Protease</keyword>
<evidence type="ECO:0000256" key="2">
    <source>
        <dbReference type="ARBA" id="ARBA00022490"/>
    </source>
</evidence>
<dbReference type="GO" id="GO:0005829">
    <property type="term" value="C:cytosol"/>
    <property type="evidence" value="ECO:0007669"/>
    <property type="project" value="TreeGrafter"/>
</dbReference>
<gene>
    <name evidence="11" type="ORF">C8D90_101151</name>
</gene>
<evidence type="ECO:0000256" key="1">
    <source>
        <dbReference type="ARBA" id="ARBA00022438"/>
    </source>
</evidence>
<evidence type="ECO:0000256" key="6">
    <source>
        <dbReference type="ARBA" id="ARBA00022833"/>
    </source>
</evidence>
<keyword evidence="4" id="KW-0479">Metal-binding</keyword>
<dbReference type="Pfam" id="PF06167">
    <property type="entry name" value="Peptidase_M90"/>
    <property type="match status" value="1"/>
</dbReference>
<dbReference type="Gene3D" id="1.10.472.150">
    <property type="entry name" value="Glucose-regulated metallo-peptidase M90, N-terminal domain"/>
    <property type="match status" value="1"/>
</dbReference>
<dbReference type="InterPro" id="IPR024079">
    <property type="entry name" value="MetalloPept_cat_dom_sf"/>
</dbReference>
<evidence type="ECO:0000256" key="10">
    <source>
        <dbReference type="ARBA" id="ARBA00081573"/>
    </source>
</evidence>
<dbReference type="PANTHER" id="PTHR30164:SF2">
    <property type="entry name" value="PROTEIN MTFA"/>
    <property type="match status" value="1"/>
</dbReference>
<evidence type="ECO:0000256" key="8">
    <source>
        <dbReference type="ARBA" id="ARBA00061259"/>
    </source>
</evidence>
<evidence type="ECO:0000256" key="9">
    <source>
        <dbReference type="ARBA" id="ARBA00069903"/>
    </source>
</evidence>
<dbReference type="PANTHER" id="PTHR30164">
    <property type="entry name" value="MTFA PEPTIDASE"/>
    <property type="match status" value="1"/>
</dbReference>
<dbReference type="NCBIfam" id="NF011939">
    <property type="entry name" value="PRK15410.1"/>
    <property type="match status" value="1"/>
</dbReference>
<evidence type="ECO:0000256" key="7">
    <source>
        <dbReference type="ARBA" id="ARBA00023049"/>
    </source>
</evidence>
<keyword evidence="7" id="KW-0482">Metalloprotease</keyword>
<dbReference type="Gene3D" id="3.40.390.10">
    <property type="entry name" value="Collagenase (Catalytic Domain)"/>
    <property type="match status" value="1"/>
</dbReference>